<protein>
    <recommendedName>
        <fullName evidence="3">Phospholipase/carboxylesterase/thioesterase domain-containing protein</fullName>
    </recommendedName>
</protein>
<dbReference type="Gene3D" id="3.40.50.1820">
    <property type="entry name" value="alpha/beta hydrolase"/>
    <property type="match status" value="1"/>
</dbReference>
<reference evidence="4" key="1">
    <citation type="submission" date="2022-11" db="EMBL/GenBank/DDBJ databases">
        <title>Biodiversity and phylogenetic relationships of bacteria.</title>
        <authorList>
            <person name="Machado R.A.R."/>
            <person name="Bhat A."/>
            <person name="Loulou A."/>
            <person name="Kallel S."/>
        </authorList>
    </citation>
    <scope>NUCLEOTIDE SEQUENCE</scope>
    <source>
        <strain evidence="4">K-TC2</strain>
    </source>
</reference>
<dbReference type="PANTHER" id="PTHR10655:SF17">
    <property type="entry name" value="LYSOPHOSPHOLIPASE-LIKE PROTEIN 1"/>
    <property type="match status" value="1"/>
</dbReference>
<dbReference type="GO" id="GO:0016787">
    <property type="term" value="F:hydrolase activity"/>
    <property type="evidence" value="ECO:0007669"/>
    <property type="project" value="UniProtKB-KW"/>
</dbReference>
<dbReference type="InterPro" id="IPR029058">
    <property type="entry name" value="AB_hydrolase_fold"/>
</dbReference>
<comment type="similarity">
    <text evidence="1">Belongs to the AB hydrolase superfamily. AB hydrolase 2 family.</text>
</comment>
<comment type="caution">
    <text evidence="4">The sequence shown here is derived from an EMBL/GenBank/DDBJ whole genome shotgun (WGS) entry which is preliminary data.</text>
</comment>
<dbReference type="EMBL" id="JAPKNK010000001">
    <property type="protein sequence ID" value="MCX5568277.1"/>
    <property type="molecule type" value="Genomic_DNA"/>
</dbReference>
<feature type="domain" description="Phospholipase/carboxylesterase/thioesterase" evidence="3">
    <location>
        <begin position="18"/>
        <end position="212"/>
    </location>
</feature>
<evidence type="ECO:0000256" key="2">
    <source>
        <dbReference type="ARBA" id="ARBA00022801"/>
    </source>
</evidence>
<name>A0A9X3IJZ7_9HYPH</name>
<organism evidence="4 5">
    <name type="scientific">Kaistia nematophila</name>
    <dbReference type="NCBI Taxonomy" id="2994654"/>
    <lineage>
        <taxon>Bacteria</taxon>
        <taxon>Pseudomonadati</taxon>
        <taxon>Pseudomonadota</taxon>
        <taxon>Alphaproteobacteria</taxon>
        <taxon>Hyphomicrobiales</taxon>
        <taxon>Kaistiaceae</taxon>
        <taxon>Kaistia</taxon>
    </lineage>
</organism>
<evidence type="ECO:0000313" key="4">
    <source>
        <dbReference type="EMBL" id="MCX5568277.1"/>
    </source>
</evidence>
<dbReference type="Proteomes" id="UP001144805">
    <property type="component" value="Unassembled WGS sequence"/>
</dbReference>
<dbReference type="AlphaFoldDB" id="A0A9X3IJZ7"/>
<keyword evidence="2" id="KW-0378">Hydrolase</keyword>
<dbReference type="PANTHER" id="PTHR10655">
    <property type="entry name" value="LYSOPHOSPHOLIPASE-RELATED"/>
    <property type="match status" value="1"/>
</dbReference>
<dbReference type="InterPro" id="IPR050565">
    <property type="entry name" value="LYPA1-2/EST-like"/>
</dbReference>
<evidence type="ECO:0000259" key="3">
    <source>
        <dbReference type="Pfam" id="PF02230"/>
    </source>
</evidence>
<proteinExistence type="inferred from homology"/>
<dbReference type="Pfam" id="PF02230">
    <property type="entry name" value="Abhydrolase_2"/>
    <property type="match status" value="1"/>
</dbReference>
<evidence type="ECO:0000256" key="1">
    <source>
        <dbReference type="ARBA" id="ARBA00006499"/>
    </source>
</evidence>
<accession>A0A9X3IJZ7</accession>
<dbReference type="SUPFAM" id="SSF53474">
    <property type="entry name" value="alpha/beta-Hydrolases"/>
    <property type="match status" value="1"/>
</dbReference>
<keyword evidence="5" id="KW-1185">Reference proteome</keyword>
<dbReference type="InterPro" id="IPR003140">
    <property type="entry name" value="PLipase/COase/thioEstase"/>
</dbReference>
<dbReference type="RefSeq" id="WP_266337228.1">
    <property type="nucleotide sequence ID" value="NZ_JAPKNK010000001.1"/>
</dbReference>
<sequence length="217" mass="21830">MSVTRHPLDPLALRIGAAAPRHLVVLLHGVGAMADELLPVAQMLCATDESRACILLGGPDPFSGGGPGRQWFSIVGITEANRGPRVAEALSSLTPRLAALAAAEGIAPADLALLGFSQGAILTLAMAAAGQAFGHGIALAGRFGGPVGAATAQSPRLLLSHGADDRVIPIAEGRDAAARFQAAGFDTAFLPLGGLGHSIAREQVDAAVAFLAREAAA</sequence>
<evidence type="ECO:0000313" key="5">
    <source>
        <dbReference type="Proteomes" id="UP001144805"/>
    </source>
</evidence>
<gene>
    <name evidence="4" type="ORF">OSH07_03625</name>
</gene>